<comment type="caution">
    <text evidence="2">The sequence shown here is derived from an EMBL/GenBank/DDBJ whole genome shotgun (WGS) entry which is preliminary data.</text>
</comment>
<reference evidence="2" key="1">
    <citation type="submission" date="2022-10" db="EMBL/GenBank/DDBJ databases">
        <title>Tapping the CABI collections for fungal endophytes: first genome assemblies for Collariella, Neodidymelliopsis, Ascochyta clinopodiicola, Didymella pomorum, Didymosphaeria variabile, Neocosmospora piperis and Neocucurbitaria cava.</title>
        <authorList>
            <person name="Hill R."/>
        </authorList>
    </citation>
    <scope>NUCLEOTIDE SEQUENCE</scope>
    <source>
        <strain evidence="2">IMI 355082</strain>
    </source>
</reference>
<keyword evidence="3" id="KW-1185">Reference proteome</keyword>
<evidence type="ECO:0000313" key="3">
    <source>
        <dbReference type="Proteomes" id="UP001140453"/>
    </source>
</evidence>
<dbReference type="OrthoDB" id="5244322at2759"/>
<evidence type="ECO:0000256" key="1">
    <source>
        <dbReference type="SAM" id="MobiDB-lite"/>
    </source>
</evidence>
<feature type="region of interest" description="Disordered" evidence="1">
    <location>
        <begin position="1"/>
        <end position="59"/>
    </location>
</feature>
<feature type="compositionally biased region" description="Basic and acidic residues" evidence="1">
    <location>
        <begin position="483"/>
        <end position="494"/>
    </location>
</feature>
<evidence type="ECO:0000313" key="2">
    <source>
        <dbReference type="EMBL" id="KAJ4391300.1"/>
    </source>
</evidence>
<dbReference type="AlphaFoldDB" id="A0A9W8YUK4"/>
<gene>
    <name evidence="2" type="ORF">N0V93_004917</name>
</gene>
<proteinExistence type="predicted"/>
<name>A0A9W8YUK4_9PEZI</name>
<feature type="compositionally biased region" description="Low complexity" evidence="1">
    <location>
        <begin position="26"/>
        <end position="40"/>
    </location>
</feature>
<feature type="region of interest" description="Disordered" evidence="1">
    <location>
        <begin position="244"/>
        <end position="269"/>
    </location>
</feature>
<dbReference type="Proteomes" id="UP001140453">
    <property type="component" value="Unassembled WGS sequence"/>
</dbReference>
<feature type="region of interest" description="Disordered" evidence="1">
    <location>
        <begin position="283"/>
        <end position="373"/>
    </location>
</feature>
<dbReference type="EMBL" id="JAPEVB010000003">
    <property type="protein sequence ID" value="KAJ4391300.1"/>
    <property type="molecule type" value="Genomic_DNA"/>
</dbReference>
<organism evidence="2 3">
    <name type="scientific">Gnomoniopsis smithogilvyi</name>
    <dbReference type="NCBI Taxonomy" id="1191159"/>
    <lineage>
        <taxon>Eukaryota</taxon>
        <taxon>Fungi</taxon>
        <taxon>Dikarya</taxon>
        <taxon>Ascomycota</taxon>
        <taxon>Pezizomycotina</taxon>
        <taxon>Sordariomycetes</taxon>
        <taxon>Sordariomycetidae</taxon>
        <taxon>Diaporthales</taxon>
        <taxon>Gnomoniaceae</taxon>
        <taxon>Gnomoniopsis</taxon>
    </lineage>
</organism>
<sequence length="803" mass="87632">MPNSDKNPISTPSPPSPSLTDLFGDSPRPTTCSTSTTIPSLNSSEAMRQPQPPDEESEIDLNFNDMDLVHYISPKGEYKTWDRNDPEDHEAADEVKLCGSGKQRQDTLEAWKAARTRELIQEEAQAKATAEKSENDWYLEICGMSAAEWKAKEADRKAAEEAKATTLVADPPATNMNPTIPTTETADSNKSTCVHDAKIDEEDGSLEAAYWAFYEAEDAAKASRDADSHHDDNNDEFYIDDEEGGAQLDWGSPEPPNSASGLNTNEEVPTTNTCVCNSYKVGSSQASDEEDGASLDWGSPKSPSRSDHNDAPAALDLEAYDHEDGGASLDWGSPEPPASTEYPEIVKYKPRVKKTDQAPAQESLVTAPAVETAEEDSRLQAECWAEFEALCDEDGGASLIEEEKTSSNPPTPAPHIRGSSPVKGSASTLAKNLTHEVENDTDAGSDFGSDEPPKESAAMVNGKSPSTSARAAGRTGSSPLKNIGKESKAKRELKERSEVIRMLRSEILNRQETTSLDQAVNYIHSKPPQKANGISMEPLLPDLTNHGRKEAEDMTTEDTMSVLPKLYHKYWKDGPEYRLLAKHMDLKVDVNLNDVYVSMGLNIGRGKDLFAMIQNLLKTPGCSLRIDGDLVEEHKVIVGQRAHELLATVGWGDEHFQRPVVSGRGSKEELCDKLCWSNASTDIFLGFSKLLYKAAKMHEARRKGLNRKIHHVEPAAPQAANQQASMLAPNLSALKAPMAIPTDPIFTLIPDQALRSPGKRTHAVIDLTGGVEQQVDASPSKRARLSSQQAQQTQNVQLPISEL</sequence>
<feature type="compositionally biased region" description="Polar residues" evidence="1">
    <location>
        <begin position="463"/>
        <end position="480"/>
    </location>
</feature>
<feature type="compositionally biased region" description="Polar residues" evidence="1">
    <location>
        <begin position="257"/>
        <end position="269"/>
    </location>
</feature>
<feature type="region of interest" description="Disordered" evidence="1">
    <location>
        <begin position="401"/>
        <end position="494"/>
    </location>
</feature>
<accession>A0A9W8YUK4</accession>
<protein>
    <submittedName>
        <fullName evidence="2">Uncharacterized protein</fullName>
    </submittedName>
</protein>